<dbReference type="SMART" id="SM00471">
    <property type="entry name" value="HDc"/>
    <property type="match status" value="1"/>
</dbReference>
<dbReference type="Pfam" id="PF13487">
    <property type="entry name" value="HD_5"/>
    <property type="match status" value="1"/>
</dbReference>
<feature type="non-terminal residue" evidence="2">
    <location>
        <position position="1"/>
    </location>
</feature>
<evidence type="ECO:0000259" key="1">
    <source>
        <dbReference type="PROSITE" id="PS51832"/>
    </source>
</evidence>
<dbReference type="InterPro" id="IPR006675">
    <property type="entry name" value="HDIG_dom"/>
</dbReference>
<proteinExistence type="predicted"/>
<sequence>AIEKAEYYQKIERLSVKNDRQFREFTKSLAKTVDAKDPYTYGHSEAVTNYALEIAKEMGYKKQKLRILEIGGRLHDIGKIGIPEHILNKPGALTDEEFYAIKRHPEIGAGILKDTSYLKGIRDIILYHHERFDAGGYPVGLEGRNIPLSARILAVADTFDAMTSHRAYRKAMSRTDAYKEIVKNSGSQFDPKIVEAFVRVFNKKKMIIIKNTAHQEAYLQEAKNIGVNIDFQKKKKSS</sequence>
<dbReference type="PANTHER" id="PTHR43155">
    <property type="entry name" value="CYCLIC DI-GMP PHOSPHODIESTERASE PA4108-RELATED"/>
    <property type="match status" value="1"/>
</dbReference>
<evidence type="ECO:0000313" key="2">
    <source>
        <dbReference type="EMBL" id="KKN23278.1"/>
    </source>
</evidence>
<organism evidence="2">
    <name type="scientific">marine sediment metagenome</name>
    <dbReference type="NCBI Taxonomy" id="412755"/>
    <lineage>
        <taxon>unclassified sequences</taxon>
        <taxon>metagenomes</taxon>
        <taxon>ecological metagenomes</taxon>
    </lineage>
</organism>
<accession>A0A0F9S1V5</accession>
<gene>
    <name evidence="2" type="ORF">LCGC14_0906490</name>
</gene>
<dbReference type="CDD" id="cd00077">
    <property type="entry name" value="HDc"/>
    <property type="match status" value="1"/>
</dbReference>
<feature type="domain" description="HD-GYP" evidence="1">
    <location>
        <begin position="18"/>
        <end position="213"/>
    </location>
</feature>
<dbReference type="InterPro" id="IPR003607">
    <property type="entry name" value="HD/PDEase_dom"/>
</dbReference>
<dbReference type="SUPFAM" id="SSF109604">
    <property type="entry name" value="HD-domain/PDEase-like"/>
    <property type="match status" value="1"/>
</dbReference>
<dbReference type="InterPro" id="IPR037522">
    <property type="entry name" value="HD_GYP_dom"/>
</dbReference>
<dbReference type="PROSITE" id="PS51832">
    <property type="entry name" value="HD_GYP"/>
    <property type="match status" value="1"/>
</dbReference>
<dbReference type="NCBIfam" id="TIGR00277">
    <property type="entry name" value="HDIG"/>
    <property type="match status" value="1"/>
</dbReference>
<reference evidence="2" key="1">
    <citation type="journal article" date="2015" name="Nature">
        <title>Complex archaea that bridge the gap between prokaryotes and eukaryotes.</title>
        <authorList>
            <person name="Spang A."/>
            <person name="Saw J.H."/>
            <person name="Jorgensen S.L."/>
            <person name="Zaremba-Niedzwiedzka K."/>
            <person name="Martijn J."/>
            <person name="Lind A.E."/>
            <person name="van Eijk R."/>
            <person name="Schleper C."/>
            <person name="Guy L."/>
            <person name="Ettema T.J."/>
        </authorList>
    </citation>
    <scope>NUCLEOTIDE SEQUENCE</scope>
</reference>
<protein>
    <recommendedName>
        <fullName evidence="1">HD-GYP domain-containing protein</fullName>
    </recommendedName>
</protein>
<dbReference type="EMBL" id="LAZR01002988">
    <property type="protein sequence ID" value="KKN23278.1"/>
    <property type="molecule type" value="Genomic_DNA"/>
</dbReference>
<name>A0A0F9S1V5_9ZZZZ</name>
<dbReference type="PANTHER" id="PTHR43155:SF2">
    <property type="entry name" value="CYCLIC DI-GMP PHOSPHODIESTERASE PA4108"/>
    <property type="match status" value="1"/>
</dbReference>
<dbReference type="Gene3D" id="1.10.3210.10">
    <property type="entry name" value="Hypothetical protein af1432"/>
    <property type="match status" value="1"/>
</dbReference>
<comment type="caution">
    <text evidence="2">The sequence shown here is derived from an EMBL/GenBank/DDBJ whole genome shotgun (WGS) entry which is preliminary data.</text>
</comment>
<dbReference type="AlphaFoldDB" id="A0A0F9S1V5"/>